<evidence type="ECO:0000256" key="1">
    <source>
        <dbReference type="ARBA" id="ARBA00023125"/>
    </source>
</evidence>
<dbReference type="Gene3D" id="1.10.260.40">
    <property type="entry name" value="lambda repressor-like DNA-binding domains"/>
    <property type="match status" value="1"/>
</dbReference>
<dbReference type="GO" id="GO:0003677">
    <property type="term" value="F:DNA binding"/>
    <property type="evidence" value="ECO:0007669"/>
    <property type="project" value="UniProtKB-KW"/>
</dbReference>
<dbReference type="InterPro" id="IPR001387">
    <property type="entry name" value="Cro/C1-type_HTH"/>
</dbReference>
<evidence type="ECO:0000313" key="4">
    <source>
        <dbReference type="EMBL" id="ALT05760.1"/>
    </source>
</evidence>
<dbReference type="EMBL" id="KT897280">
    <property type="protein sequence ID" value="ALT05862.1"/>
    <property type="molecule type" value="Genomic_DNA"/>
</dbReference>
<feature type="domain" description="HTH cro/C1-type" evidence="2">
    <location>
        <begin position="13"/>
        <end position="67"/>
    </location>
</feature>
<keyword evidence="1" id="KW-0238">DNA-binding</keyword>
<dbReference type="PROSITE" id="PS50943">
    <property type="entry name" value="HTH_CROC1"/>
    <property type="match status" value="1"/>
</dbReference>
<evidence type="ECO:0000313" key="5">
    <source>
        <dbReference type="EMBL" id="ALT05862.1"/>
    </source>
</evidence>
<dbReference type="EMBL" id="KT897278">
    <property type="protein sequence ID" value="ALT05658.1"/>
    <property type="molecule type" value="Genomic_DNA"/>
</dbReference>
<name>A0A140C2Z8_CLOBO</name>
<dbReference type="SUPFAM" id="SSF47413">
    <property type="entry name" value="lambda repressor-like DNA-binding domains"/>
    <property type="match status" value="1"/>
</dbReference>
<geneLocation type="plasmid" evidence="5">
    <name>pFI1111E1</name>
</geneLocation>
<organism evidence="5">
    <name type="scientific">Clostridium botulinum</name>
    <dbReference type="NCBI Taxonomy" id="1491"/>
    <lineage>
        <taxon>Bacteria</taxon>
        <taxon>Bacillati</taxon>
        <taxon>Bacillota</taxon>
        <taxon>Clostridia</taxon>
        <taxon>Eubacteriales</taxon>
        <taxon>Clostridiaceae</taxon>
        <taxon>Clostridium</taxon>
    </lineage>
</organism>
<geneLocation type="plasmid" evidence="3">
    <name>pFWSKR40E1</name>
</geneLocation>
<keyword evidence="5" id="KW-0614">Plasmid</keyword>
<dbReference type="EMBL" id="KT897279">
    <property type="protein sequence ID" value="ALT05760.1"/>
    <property type="molecule type" value="Genomic_DNA"/>
</dbReference>
<dbReference type="Pfam" id="PF01381">
    <property type="entry name" value="HTH_3"/>
    <property type="match status" value="1"/>
</dbReference>
<dbReference type="AlphaFoldDB" id="A0A140C2Z8"/>
<dbReference type="CDD" id="cd00093">
    <property type="entry name" value="HTH_XRE"/>
    <property type="match status" value="1"/>
</dbReference>
<geneLocation type="plasmid" evidence="4">
    <name>pSWKR38E2</name>
</geneLocation>
<evidence type="ECO:0000259" key="2">
    <source>
        <dbReference type="PROSITE" id="PS50943"/>
    </source>
</evidence>
<protein>
    <submittedName>
        <fullName evidence="5">Helix-turn-helix domain protein</fullName>
    </submittedName>
</protein>
<dbReference type="PANTHER" id="PTHR46558">
    <property type="entry name" value="TRACRIPTIONAL REGULATORY PROTEIN-RELATED-RELATED"/>
    <property type="match status" value="1"/>
</dbReference>
<accession>A0A140C2Z8</accession>
<reference evidence="5" key="1">
    <citation type="journal article" date="2016" name="Genome Biol. Evol.">
        <title>Evolution of chromosomal Clostridium botulinum type E neurotoxin gene clusters: evidence provided by their rare plasmid borne counterparts.</title>
        <authorList>
            <person name="Carter A.T."/>
            <person name="Austin J.W."/>
            <person name="Weedmark K.A."/>
            <person name="Peck M.W."/>
        </authorList>
    </citation>
    <scope>NUCLEOTIDE SEQUENCE</scope>
    <source>
        <strain evidence="5">FI1111E1</strain>
        <strain evidence="3">FWSKR40E1</strain>
        <strain evidence="4">SWKR38E2</strain>
        <plasmid evidence="5">pFI1111E1</plasmid>
        <plasmid evidence="3">pFWSKR40E1</plasmid>
        <plasmid evidence="4">pSWKR38E2</plasmid>
    </source>
</reference>
<dbReference type="SMART" id="SM00530">
    <property type="entry name" value="HTH_XRE"/>
    <property type="match status" value="1"/>
</dbReference>
<dbReference type="InterPro" id="IPR010982">
    <property type="entry name" value="Lambda_DNA-bd_dom_sf"/>
</dbReference>
<dbReference type="PANTHER" id="PTHR46558:SF11">
    <property type="entry name" value="HTH-TYPE TRANSCRIPTIONAL REGULATOR XRE"/>
    <property type="match status" value="1"/>
</dbReference>
<proteinExistence type="predicted"/>
<evidence type="ECO:0000313" key="3">
    <source>
        <dbReference type="EMBL" id="ALT05658.1"/>
    </source>
</evidence>
<sequence>MRSVSMNNISKKIEERIQELNISQRELAEKVCVTEATISRYINGERIPRGDIIPKIAKSLKVTADYLVNGDNNTNKNSQDIDYAFADALCNECKKKNIDLKKLSLAQKKKLAKRIATIISAFDD</sequence>